<evidence type="ECO:0000256" key="1">
    <source>
        <dbReference type="SAM" id="MobiDB-lite"/>
    </source>
</evidence>
<keyword evidence="4" id="KW-1185">Reference proteome</keyword>
<dbReference type="EMBL" id="JAUJFL010000004">
    <property type="protein sequence ID" value="KAK2604228.1"/>
    <property type="molecule type" value="Genomic_DNA"/>
</dbReference>
<feature type="domain" description="LysM" evidence="2">
    <location>
        <begin position="154"/>
        <end position="192"/>
    </location>
</feature>
<comment type="caution">
    <text evidence="3">The sequence shown here is derived from an EMBL/GenBank/DDBJ whole genome shotgun (WGS) entry which is preliminary data.</text>
</comment>
<feature type="region of interest" description="Disordered" evidence="1">
    <location>
        <begin position="262"/>
        <end position="281"/>
    </location>
</feature>
<accession>A0AAD9SCM2</accession>
<evidence type="ECO:0000313" key="4">
    <source>
        <dbReference type="Proteomes" id="UP001265746"/>
    </source>
</evidence>
<dbReference type="Proteomes" id="UP001265746">
    <property type="component" value="Unassembled WGS sequence"/>
</dbReference>
<name>A0AAD9SCM2_PHOAM</name>
<dbReference type="InterPro" id="IPR045030">
    <property type="entry name" value="LYSM1-4"/>
</dbReference>
<dbReference type="Pfam" id="PF01476">
    <property type="entry name" value="LysM"/>
    <property type="match status" value="1"/>
</dbReference>
<feature type="compositionally biased region" description="Basic and acidic residues" evidence="1">
    <location>
        <begin position="131"/>
        <end position="140"/>
    </location>
</feature>
<dbReference type="CDD" id="cd00118">
    <property type="entry name" value="LysM"/>
    <property type="match status" value="1"/>
</dbReference>
<dbReference type="PANTHER" id="PTHR20932:SF31">
    <property type="entry name" value="RING-TYPE DOMAIN-CONTAINING PROTEIN"/>
    <property type="match status" value="1"/>
</dbReference>
<evidence type="ECO:0000313" key="3">
    <source>
        <dbReference type="EMBL" id="KAK2604228.1"/>
    </source>
</evidence>
<protein>
    <recommendedName>
        <fullName evidence="2">LysM domain-containing protein</fullName>
    </recommendedName>
</protein>
<feature type="region of interest" description="Disordered" evidence="1">
    <location>
        <begin position="77"/>
        <end position="154"/>
    </location>
</feature>
<sequence length="298" mass="32407">MKIPLSAILPGQASEACCTCATVLSDVPRCSPQTEKPYPGDRRLDCCSRVICGRCIHDNARFASYCPYCQIASEPSNPLPQGLREPPSYDTATAKTAPRTPVTPDNNNDAAPPPPYKPSPAHSSSPTSYPPDEKSGKDDDPPPPDTLHFVHPTDDTIPSLSLRYNVPAAVLRRHNNITSDHLLSARRTLLVPGTHYPSGISLSPRPVEGEEEEARRNKIRRWMVATKCAGYEVAELYLAQSGYDLGAAVERYLGDEEWERLHPLEGSGKGKGKGKMGPVKGGTWAAQAAFLKRQGPSR</sequence>
<organism evidence="3 4">
    <name type="scientific">Phomopsis amygdali</name>
    <name type="common">Fusicoccum amygdali</name>
    <dbReference type="NCBI Taxonomy" id="1214568"/>
    <lineage>
        <taxon>Eukaryota</taxon>
        <taxon>Fungi</taxon>
        <taxon>Dikarya</taxon>
        <taxon>Ascomycota</taxon>
        <taxon>Pezizomycotina</taxon>
        <taxon>Sordariomycetes</taxon>
        <taxon>Sordariomycetidae</taxon>
        <taxon>Diaporthales</taxon>
        <taxon>Diaporthaceae</taxon>
        <taxon>Diaporthe</taxon>
    </lineage>
</organism>
<dbReference type="Gene3D" id="3.10.350.10">
    <property type="entry name" value="LysM domain"/>
    <property type="match status" value="1"/>
</dbReference>
<dbReference type="AlphaFoldDB" id="A0AAD9SCM2"/>
<dbReference type="InterPro" id="IPR018392">
    <property type="entry name" value="LysM"/>
</dbReference>
<proteinExistence type="predicted"/>
<dbReference type="PANTHER" id="PTHR20932">
    <property type="entry name" value="LYSM AND PUTATIVE PEPTIDOGLYCAN-BINDING DOMAIN-CONTAINING PROTEIN"/>
    <property type="match status" value="1"/>
</dbReference>
<gene>
    <name evidence="3" type="ORF">N8I77_007175</name>
</gene>
<reference evidence="3" key="1">
    <citation type="submission" date="2023-06" db="EMBL/GenBank/DDBJ databases">
        <authorList>
            <person name="Noh H."/>
        </authorList>
    </citation>
    <scope>NUCLEOTIDE SEQUENCE</scope>
    <source>
        <strain evidence="3">DUCC20226</strain>
    </source>
</reference>
<evidence type="ECO:0000259" key="2">
    <source>
        <dbReference type="Pfam" id="PF01476"/>
    </source>
</evidence>
<dbReference type="InterPro" id="IPR036779">
    <property type="entry name" value="LysM_dom_sf"/>
</dbReference>